<dbReference type="PANTHER" id="PTHR43861">
    <property type="entry name" value="TRANS-ACONITATE 2-METHYLTRANSFERASE-RELATED"/>
    <property type="match status" value="1"/>
</dbReference>
<dbReference type="EMBL" id="JAPYKO010000001">
    <property type="protein sequence ID" value="MEI9400804.1"/>
    <property type="molecule type" value="Genomic_DNA"/>
</dbReference>
<dbReference type="InterPro" id="IPR029063">
    <property type="entry name" value="SAM-dependent_MTases_sf"/>
</dbReference>
<name>A0ABU8K7K5_9HYPH</name>
<accession>A0ABU8K7K5</accession>
<evidence type="ECO:0000313" key="1">
    <source>
        <dbReference type="EMBL" id="MEI9400804.1"/>
    </source>
</evidence>
<dbReference type="CDD" id="cd02440">
    <property type="entry name" value="AdoMet_MTases"/>
    <property type="match status" value="1"/>
</dbReference>
<dbReference type="Proteomes" id="UP001366503">
    <property type="component" value="Unassembled WGS sequence"/>
</dbReference>
<sequence length="246" mass="28233">MSTPYNFSQGDAPIDLQRLFWNKWNTEIGGREKHTISARQSEVIRGWFEKLGRNDLEILDVGCGNGWFDPELSRYGKVTATDLSDEVLSRAAKRWPHITFTAGDFMALDFGRSTFDVIVTLEVLSHVFDQKAFVRKLATHLQPGGYLMLATQNRHVLEKYNAIPPPAPGQLRHWLYQHELAELLEPEFALQELFTVSPVARVGVMRIVNSWKLNAPIRALFGNRVERFKERMGFGWTLMALSRKPF</sequence>
<dbReference type="SUPFAM" id="SSF53335">
    <property type="entry name" value="S-adenosyl-L-methionine-dependent methyltransferases"/>
    <property type="match status" value="1"/>
</dbReference>
<dbReference type="Pfam" id="PF13489">
    <property type="entry name" value="Methyltransf_23"/>
    <property type="match status" value="1"/>
</dbReference>
<protein>
    <submittedName>
        <fullName evidence="1">Methyltransferase domain-containing protein</fullName>
    </submittedName>
</protein>
<dbReference type="Gene3D" id="3.40.50.150">
    <property type="entry name" value="Vaccinia Virus protein VP39"/>
    <property type="match status" value="1"/>
</dbReference>
<keyword evidence="1" id="KW-0808">Transferase</keyword>
<dbReference type="GO" id="GO:0032259">
    <property type="term" value="P:methylation"/>
    <property type="evidence" value="ECO:0007669"/>
    <property type="project" value="UniProtKB-KW"/>
</dbReference>
<proteinExistence type="predicted"/>
<dbReference type="GO" id="GO:0008168">
    <property type="term" value="F:methyltransferase activity"/>
    <property type="evidence" value="ECO:0007669"/>
    <property type="project" value="UniProtKB-KW"/>
</dbReference>
<evidence type="ECO:0000313" key="2">
    <source>
        <dbReference type="Proteomes" id="UP001366503"/>
    </source>
</evidence>
<reference evidence="1 2" key="1">
    <citation type="submission" date="2022-12" db="EMBL/GenBank/DDBJ databases">
        <authorList>
            <person name="Muema E."/>
        </authorList>
    </citation>
    <scope>NUCLEOTIDE SEQUENCE [LARGE SCALE GENOMIC DNA]</scope>
    <source>
        <strain evidence="2">1330</strain>
    </source>
</reference>
<gene>
    <name evidence="1" type="ORF">O7A05_01100</name>
</gene>
<dbReference type="RefSeq" id="WP_337091108.1">
    <property type="nucleotide sequence ID" value="NZ_JAPYKO010000001.1"/>
</dbReference>
<comment type="caution">
    <text evidence="1">The sequence shown here is derived from an EMBL/GenBank/DDBJ whole genome shotgun (WGS) entry which is preliminary data.</text>
</comment>
<keyword evidence="1" id="KW-0489">Methyltransferase</keyword>
<organism evidence="1 2">
    <name type="scientific">Mesorhizobium argentiipisi</name>
    <dbReference type="NCBI Taxonomy" id="3015175"/>
    <lineage>
        <taxon>Bacteria</taxon>
        <taxon>Pseudomonadati</taxon>
        <taxon>Pseudomonadota</taxon>
        <taxon>Alphaproteobacteria</taxon>
        <taxon>Hyphomicrobiales</taxon>
        <taxon>Phyllobacteriaceae</taxon>
        <taxon>Mesorhizobium</taxon>
    </lineage>
</organism>
<keyword evidence="2" id="KW-1185">Reference proteome</keyword>